<accession>A0A382T2I7</accession>
<dbReference type="AlphaFoldDB" id="A0A382T2I7"/>
<organism evidence="1">
    <name type="scientific">marine metagenome</name>
    <dbReference type="NCBI Taxonomy" id="408172"/>
    <lineage>
        <taxon>unclassified sequences</taxon>
        <taxon>metagenomes</taxon>
        <taxon>ecological metagenomes</taxon>
    </lineage>
</organism>
<evidence type="ECO:0000313" key="1">
    <source>
        <dbReference type="EMBL" id="SVD16276.1"/>
    </source>
</evidence>
<gene>
    <name evidence="1" type="ORF">METZ01_LOCUS369130</name>
</gene>
<protein>
    <submittedName>
        <fullName evidence="1">Uncharacterized protein</fullName>
    </submittedName>
</protein>
<proteinExistence type="predicted"/>
<dbReference type="EMBL" id="UINC01133380">
    <property type="protein sequence ID" value="SVD16276.1"/>
    <property type="molecule type" value="Genomic_DNA"/>
</dbReference>
<name>A0A382T2I7_9ZZZZ</name>
<reference evidence="1" key="1">
    <citation type="submission" date="2018-05" db="EMBL/GenBank/DDBJ databases">
        <authorList>
            <person name="Lanie J.A."/>
            <person name="Ng W.-L."/>
            <person name="Kazmierczak K.M."/>
            <person name="Andrzejewski T.M."/>
            <person name="Davidsen T.M."/>
            <person name="Wayne K.J."/>
            <person name="Tettelin H."/>
            <person name="Glass J.I."/>
            <person name="Rusch D."/>
            <person name="Podicherti R."/>
            <person name="Tsui H.-C.T."/>
            <person name="Winkler M.E."/>
        </authorList>
    </citation>
    <scope>NUCLEOTIDE SEQUENCE</scope>
</reference>
<sequence length="28" mass="3343">MLDLFVVFRLSFFAPQILPLKQDSIYLQ</sequence>